<dbReference type="Gene3D" id="2.70.150.10">
    <property type="entry name" value="Calcium-transporting ATPase, cytoplasmic transduction domain A"/>
    <property type="match status" value="1"/>
</dbReference>
<dbReference type="InterPro" id="IPR017969">
    <property type="entry name" value="Heavy-metal-associated_CS"/>
</dbReference>
<dbReference type="RefSeq" id="WP_014608621.1">
    <property type="nucleotide sequence ID" value="NZ_BPPS01000032.1"/>
</dbReference>
<keyword evidence="5" id="KW-0813">Transport</keyword>
<evidence type="ECO:0000256" key="20">
    <source>
        <dbReference type="ARBA" id="ARBA00049289"/>
    </source>
</evidence>
<dbReference type="InterPro" id="IPR008250">
    <property type="entry name" value="ATPase_P-typ_transduc_dom_A_sf"/>
</dbReference>
<keyword evidence="9 21" id="KW-0547">Nucleotide-binding</keyword>
<dbReference type="PANTHER" id="PTHR43520">
    <property type="entry name" value="ATP7, ISOFORM B"/>
    <property type="match status" value="1"/>
</dbReference>
<organism evidence="22 23">
    <name type="scientific">Streptococcus thermophilus</name>
    <dbReference type="NCBI Taxonomy" id="1308"/>
    <lineage>
        <taxon>Bacteria</taxon>
        <taxon>Bacillati</taxon>
        <taxon>Bacillota</taxon>
        <taxon>Bacilli</taxon>
        <taxon>Lactobacillales</taxon>
        <taxon>Streptococcaceae</taxon>
        <taxon>Streptococcus</taxon>
    </lineage>
</organism>
<evidence type="ECO:0000256" key="15">
    <source>
        <dbReference type="ARBA" id="ARBA00023008"/>
    </source>
</evidence>
<evidence type="ECO:0000256" key="10">
    <source>
        <dbReference type="ARBA" id="ARBA00022796"/>
    </source>
</evidence>
<dbReference type="InterPro" id="IPR023299">
    <property type="entry name" value="ATPase_P-typ_cyto_dom_N"/>
</dbReference>
<keyword evidence="7 21" id="KW-0479">Metal-binding</keyword>
<evidence type="ECO:0000256" key="2">
    <source>
        <dbReference type="ARBA" id="ARBA00006024"/>
    </source>
</evidence>
<evidence type="ECO:0000256" key="12">
    <source>
        <dbReference type="ARBA" id="ARBA00022842"/>
    </source>
</evidence>
<dbReference type="EMBL" id="LS483339">
    <property type="protein sequence ID" value="SQF25601.1"/>
    <property type="molecule type" value="Genomic_DNA"/>
</dbReference>
<keyword evidence="15" id="KW-0186">Copper</keyword>
<dbReference type="GO" id="GO:0016887">
    <property type="term" value="F:ATP hydrolysis activity"/>
    <property type="evidence" value="ECO:0007669"/>
    <property type="project" value="InterPro"/>
</dbReference>
<keyword evidence="10" id="KW-0187">Copper transport</keyword>
<proteinExistence type="inferred from homology"/>
<accession>A0A2U2MGX5</accession>
<evidence type="ECO:0000256" key="13">
    <source>
        <dbReference type="ARBA" id="ARBA00022967"/>
    </source>
</evidence>
<keyword evidence="8" id="KW-0677">Repeat</keyword>
<evidence type="ECO:0000256" key="18">
    <source>
        <dbReference type="ARBA" id="ARBA00029719"/>
    </source>
</evidence>
<dbReference type="GO" id="GO:0005507">
    <property type="term" value="F:copper ion binding"/>
    <property type="evidence" value="ECO:0007669"/>
    <property type="project" value="InterPro"/>
</dbReference>
<evidence type="ECO:0000256" key="6">
    <source>
        <dbReference type="ARBA" id="ARBA00022692"/>
    </source>
</evidence>
<dbReference type="InterPro" id="IPR006122">
    <property type="entry name" value="HMA_Cu_ion-bd"/>
</dbReference>
<dbReference type="Gene3D" id="3.40.1110.10">
    <property type="entry name" value="Calcium-transporting ATPase, cytoplasmic domain N"/>
    <property type="match status" value="1"/>
</dbReference>
<evidence type="ECO:0000256" key="21">
    <source>
        <dbReference type="RuleBase" id="RU362081"/>
    </source>
</evidence>
<feature type="transmembrane region" description="Helical" evidence="21">
    <location>
        <begin position="375"/>
        <end position="396"/>
    </location>
</feature>
<evidence type="ECO:0000256" key="3">
    <source>
        <dbReference type="ARBA" id="ARBA00012517"/>
    </source>
</evidence>
<dbReference type="PRINTS" id="PR00943">
    <property type="entry name" value="CUATPASE"/>
</dbReference>
<evidence type="ECO:0000256" key="19">
    <source>
        <dbReference type="ARBA" id="ARBA00033239"/>
    </source>
</evidence>
<dbReference type="Pfam" id="PF00122">
    <property type="entry name" value="E1-E2_ATPase"/>
    <property type="match status" value="1"/>
</dbReference>
<dbReference type="GO" id="GO:0005886">
    <property type="term" value="C:plasma membrane"/>
    <property type="evidence" value="ECO:0007669"/>
    <property type="project" value="UniProtKB-SubCell"/>
</dbReference>
<feature type="transmembrane region" description="Helical" evidence="21">
    <location>
        <begin position="689"/>
        <end position="711"/>
    </location>
</feature>
<dbReference type="CDD" id="cd02094">
    <property type="entry name" value="P-type_ATPase_Cu-like"/>
    <property type="match status" value="1"/>
</dbReference>
<dbReference type="GO" id="GO:0055070">
    <property type="term" value="P:copper ion homeostasis"/>
    <property type="evidence" value="ECO:0007669"/>
    <property type="project" value="TreeGrafter"/>
</dbReference>
<dbReference type="InterPro" id="IPR001757">
    <property type="entry name" value="P_typ_ATPase"/>
</dbReference>
<keyword evidence="13" id="KW-1278">Translocase</keyword>
<dbReference type="Gene3D" id="3.40.50.1000">
    <property type="entry name" value="HAD superfamily/HAD-like"/>
    <property type="match status" value="1"/>
</dbReference>
<dbReference type="AlphaFoldDB" id="A0A2U2MGX5"/>
<reference evidence="22 23" key="1">
    <citation type="submission" date="2018-06" db="EMBL/GenBank/DDBJ databases">
        <authorList>
            <consortium name="Pathogen Informatics"/>
            <person name="Doyle S."/>
        </authorList>
    </citation>
    <scope>NUCLEOTIDE SEQUENCE [LARGE SCALE GENOMIC DNA]</scope>
    <source>
        <strain evidence="22 23">NCTC12958</strain>
    </source>
</reference>
<dbReference type="PROSITE" id="PS01229">
    <property type="entry name" value="COF_2"/>
    <property type="match status" value="1"/>
</dbReference>
<keyword evidence="12" id="KW-0460">Magnesium</keyword>
<feature type="transmembrane region" description="Helical" evidence="21">
    <location>
        <begin position="347"/>
        <end position="369"/>
    </location>
</feature>
<dbReference type="SUPFAM" id="SSF81665">
    <property type="entry name" value="Calcium ATPase, transmembrane domain M"/>
    <property type="match status" value="1"/>
</dbReference>
<dbReference type="NCBIfam" id="TIGR01525">
    <property type="entry name" value="ATPase-IB_hvy"/>
    <property type="match status" value="1"/>
</dbReference>
<dbReference type="PROSITE" id="PS50846">
    <property type="entry name" value="HMA_2"/>
    <property type="match status" value="1"/>
</dbReference>
<dbReference type="NCBIfam" id="TIGR01511">
    <property type="entry name" value="ATPase-IB1_Cu"/>
    <property type="match status" value="1"/>
</dbReference>
<gene>
    <name evidence="22" type="primary">copA</name>
    <name evidence="22" type="ORF">NCTC12958_01830</name>
</gene>
<feature type="transmembrane region" description="Helical" evidence="21">
    <location>
        <begin position="126"/>
        <end position="144"/>
    </location>
</feature>
<evidence type="ECO:0000256" key="16">
    <source>
        <dbReference type="ARBA" id="ARBA00023065"/>
    </source>
</evidence>
<name>A0A2U2MGX5_STRTR</name>
<dbReference type="CDD" id="cd00371">
    <property type="entry name" value="HMA"/>
    <property type="match status" value="1"/>
</dbReference>
<comment type="subcellular location">
    <subcellularLocation>
        <location evidence="1">Cell membrane</location>
        <topology evidence="1">Multi-pass membrane protein</topology>
    </subcellularLocation>
</comment>
<keyword evidence="22" id="KW-0378">Hydrolase</keyword>
<evidence type="ECO:0000256" key="9">
    <source>
        <dbReference type="ARBA" id="ARBA00022741"/>
    </source>
</evidence>
<keyword evidence="11 21" id="KW-0067">ATP-binding</keyword>
<keyword evidence="21" id="KW-1003">Cell membrane</keyword>
<dbReference type="InterPro" id="IPR059000">
    <property type="entry name" value="ATPase_P-type_domA"/>
</dbReference>
<dbReference type="NCBIfam" id="TIGR00003">
    <property type="entry name" value="copper ion binding protein"/>
    <property type="match status" value="1"/>
</dbReference>
<sequence>MSKETFVVNGMTCASCVANVENAVNNLDGVDKAVVNLTTEKMSVDYSGNKVSPEAIEKAVADAGYEAQVYNPDTAKSQEEREEDKIHKVRERLIWSSVFTIPLFYLAMGPMVGLPVPNFLSPHHAALSYALVLLILTVPVMWLGRSFYSNGFRTLAKGHPNMDALVALATSAAFLYSLFGTYHISLGHVHHAHQLYYESVAVILTLITLGKYFETLSKGRTSDAIKKLMHLSAKEATVLRDGKEVKLPVDKVVLGDHIVVKPGEKIAVDGQVISGSSAIDESMLTGESLPIEKSVGKPVFAGSINGQGSLIYEAEKIGKDTLLSQIIKLVEDAQQTKAPIAKIADQVSAVFVPVVMAIAFVSGLFWYFIMGQTFTFAMTVAVSVLVIACPCALGLATPTAIMVGTGLGAEHGILYKRGDVLELAHKADVLVFDKTGTITQGKPQLVSSYTYGNSGVAALQLLASLEAKSEHPLSQAILVAAENANLDVLEMDNFSSLTGRGLTASYAGKTYLAGNQTLMAEEKVDLTSAQADFQNLTDDGETPIFLAEDGKLIGLFGVSDQVKADSADMVAALHQMGKEVIMLTGDNDQTAQAIAQKVGIKRVISQVLPQEKSRVISDLQVEGKSVIMVGDGINDAPALATADIGIAMGSGTDIAMESADMVLMKPNLMDVVKALKISQATITTIKENLFWAFIYNILSIPAAMGVLHLFGGPLLDPMIAGFAMSFSSVSVVLNSLRLKRCKI</sequence>
<dbReference type="SUPFAM" id="SSF55008">
    <property type="entry name" value="HMA, heavy metal-associated domain"/>
    <property type="match status" value="1"/>
</dbReference>
<evidence type="ECO:0000256" key="1">
    <source>
        <dbReference type="ARBA" id="ARBA00004651"/>
    </source>
</evidence>
<keyword evidence="16" id="KW-0406">Ion transport</keyword>
<dbReference type="Pfam" id="PF00702">
    <property type="entry name" value="Hydrolase"/>
    <property type="match status" value="1"/>
</dbReference>
<dbReference type="Pfam" id="PF00403">
    <property type="entry name" value="HMA"/>
    <property type="match status" value="1"/>
</dbReference>
<dbReference type="InterPro" id="IPR027256">
    <property type="entry name" value="P-typ_ATPase_IB"/>
</dbReference>
<dbReference type="GO" id="GO:0043682">
    <property type="term" value="F:P-type divalent copper transporter activity"/>
    <property type="evidence" value="ECO:0007669"/>
    <property type="project" value="TreeGrafter"/>
</dbReference>
<dbReference type="SFLD" id="SFLDG00002">
    <property type="entry name" value="C1.7:_P-type_atpase_like"/>
    <property type="match status" value="1"/>
</dbReference>
<dbReference type="SUPFAM" id="SSF81653">
    <property type="entry name" value="Calcium ATPase, transduction domain A"/>
    <property type="match status" value="1"/>
</dbReference>
<dbReference type="EC" id="7.2.2.8" evidence="3"/>
<dbReference type="FunFam" id="3.30.70.100:FF:000005">
    <property type="entry name" value="Copper-exporting P-type ATPase A"/>
    <property type="match status" value="1"/>
</dbReference>
<evidence type="ECO:0000256" key="14">
    <source>
        <dbReference type="ARBA" id="ARBA00022989"/>
    </source>
</evidence>
<dbReference type="Proteomes" id="UP000249634">
    <property type="component" value="Chromosome 1"/>
</dbReference>
<dbReference type="PROSITE" id="PS01047">
    <property type="entry name" value="HMA_1"/>
    <property type="match status" value="1"/>
</dbReference>
<dbReference type="InterPro" id="IPR018303">
    <property type="entry name" value="ATPase_P-typ_P_site"/>
</dbReference>
<dbReference type="SFLD" id="SFLDS00003">
    <property type="entry name" value="Haloacid_Dehalogenase"/>
    <property type="match status" value="1"/>
</dbReference>
<feature type="transmembrane region" description="Helical" evidence="21">
    <location>
        <begin position="93"/>
        <end position="114"/>
    </location>
</feature>
<dbReference type="Gene3D" id="3.30.70.100">
    <property type="match status" value="1"/>
</dbReference>
<dbReference type="PRINTS" id="PR00119">
    <property type="entry name" value="CATATPASE"/>
</dbReference>
<evidence type="ECO:0000313" key="23">
    <source>
        <dbReference type="Proteomes" id="UP000249634"/>
    </source>
</evidence>
<dbReference type="PANTHER" id="PTHR43520:SF8">
    <property type="entry name" value="P-TYPE CU(+) TRANSPORTER"/>
    <property type="match status" value="1"/>
</dbReference>
<keyword evidence="6 21" id="KW-0812">Transmembrane</keyword>
<comment type="similarity">
    <text evidence="2 21">Belongs to the cation transport ATPase (P-type) (TC 3.A.3) family. Type IB subfamily.</text>
</comment>
<dbReference type="InterPro" id="IPR044492">
    <property type="entry name" value="P_typ_ATPase_HD_dom"/>
</dbReference>
<keyword evidence="14 21" id="KW-1133">Transmembrane helix</keyword>
<dbReference type="SFLD" id="SFLDF00027">
    <property type="entry name" value="p-type_atpase"/>
    <property type="match status" value="1"/>
</dbReference>
<feature type="transmembrane region" description="Helical" evidence="21">
    <location>
        <begin position="165"/>
        <end position="184"/>
    </location>
</feature>
<evidence type="ECO:0000256" key="5">
    <source>
        <dbReference type="ARBA" id="ARBA00022448"/>
    </source>
</evidence>
<evidence type="ECO:0000256" key="8">
    <source>
        <dbReference type="ARBA" id="ARBA00022737"/>
    </source>
</evidence>
<evidence type="ECO:0000256" key="4">
    <source>
        <dbReference type="ARBA" id="ARBA00015102"/>
    </source>
</evidence>
<dbReference type="InterPro" id="IPR036163">
    <property type="entry name" value="HMA_dom_sf"/>
</dbReference>
<dbReference type="GO" id="GO:0005524">
    <property type="term" value="F:ATP binding"/>
    <property type="evidence" value="ECO:0007669"/>
    <property type="project" value="UniProtKB-UniRule"/>
</dbReference>
<dbReference type="NCBIfam" id="TIGR01494">
    <property type="entry name" value="ATPase_P-type"/>
    <property type="match status" value="1"/>
</dbReference>
<dbReference type="InterPro" id="IPR006121">
    <property type="entry name" value="HMA_dom"/>
</dbReference>
<dbReference type="InterPro" id="IPR023298">
    <property type="entry name" value="ATPase_P-typ_TM_dom_sf"/>
</dbReference>
<keyword evidence="17 21" id="KW-0472">Membrane</keyword>
<dbReference type="InterPro" id="IPR036412">
    <property type="entry name" value="HAD-like_sf"/>
</dbReference>
<comment type="catalytic activity">
    <reaction evidence="20">
        <text>Cu(+)(in) + ATP + H2O = Cu(+)(out) + ADP + phosphate + H(+)</text>
        <dbReference type="Rhea" id="RHEA:25792"/>
        <dbReference type="ChEBI" id="CHEBI:15377"/>
        <dbReference type="ChEBI" id="CHEBI:15378"/>
        <dbReference type="ChEBI" id="CHEBI:30616"/>
        <dbReference type="ChEBI" id="CHEBI:43474"/>
        <dbReference type="ChEBI" id="CHEBI:49552"/>
        <dbReference type="ChEBI" id="CHEBI:456216"/>
        <dbReference type="EC" id="7.2.2.8"/>
    </reaction>
</comment>
<evidence type="ECO:0000313" key="22">
    <source>
        <dbReference type="EMBL" id="SQF25601.1"/>
    </source>
</evidence>
<dbReference type="InterPro" id="IPR023214">
    <property type="entry name" value="HAD_sf"/>
</dbReference>
<dbReference type="FunFam" id="2.70.150.10:FF:000002">
    <property type="entry name" value="Copper-transporting ATPase 1, putative"/>
    <property type="match status" value="1"/>
</dbReference>
<dbReference type="SUPFAM" id="SSF56784">
    <property type="entry name" value="HAD-like"/>
    <property type="match status" value="1"/>
</dbReference>
<evidence type="ECO:0000256" key="17">
    <source>
        <dbReference type="ARBA" id="ARBA00023136"/>
    </source>
</evidence>
<evidence type="ECO:0000256" key="11">
    <source>
        <dbReference type="ARBA" id="ARBA00022840"/>
    </source>
</evidence>
<dbReference type="GO" id="GO:0140581">
    <property type="term" value="F:P-type monovalent copper transporter activity"/>
    <property type="evidence" value="ECO:0007669"/>
    <property type="project" value="UniProtKB-EC"/>
</dbReference>
<evidence type="ECO:0000256" key="7">
    <source>
        <dbReference type="ARBA" id="ARBA00022723"/>
    </source>
</evidence>
<feature type="transmembrane region" description="Helical" evidence="21">
    <location>
        <begin position="717"/>
        <end position="736"/>
    </location>
</feature>
<dbReference type="PROSITE" id="PS00154">
    <property type="entry name" value="ATPASE_E1_E2"/>
    <property type="match status" value="1"/>
</dbReference>
<feature type="transmembrane region" description="Helical" evidence="21">
    <location>
        <begin position="196"/>
        <end position="213"/>
    </location>
</feature>
<protein>
    <recommendedName>
        <fullName evidence="4">Copper-exporting P-type ATPase</fullName>
        <ecNumber evidence="3">7.2.2.8</ecNumber>
    </recommendedName>
    <alternativeName>
        <fullName evidence="18">Copper-exporting P-type ATPase A</fullName>
    </alternativeName>
    <alternativeName>
        <fullName evidence="19">Cu(+)-exporting ATPase</fullName>
    </alternativeName>
</protein>